<dbReference type="Gene3D" id="3.20.20.190">
    <property type="entry name" value="Phosphatidylinositol (PI) phosphodiesterase"/>
    <property type="match status" value="1"/>
</dbReference>
<dbReference type="Pfam" id="PF00388">
    <property type="entry name" value="PI-PLC-X"/>
    <property type="match status" value="1"/>
</dbReference>
<feature type="domain" description="Phosphatidylinositol-specific phospholipase C X" evidence="6">
    <location>
        <begin position="29"/>
        <end position="168"/>
    </location>
</feature>
<dbReference type="EC" id="4.6.1.13" evidence="2"/>
<protein>
    <recommendedName>
        <fullName evidence="3">1-phosphatidylinositol phosphodiesterase</fullName>
        <ecNumber evidence="2">4.6.1.13</ecNumber>
    </recommendedName>
    <alternativeName>
        <fullName evidence="4">Phosphatidylinositol diacylglycerol-lyase</fullName>
    </alternativeName>
    <alternativeName>
        <fullName evidence="5">Phosphatidylinositol-specific phospholipase C</fullName>
    </alternativeName>
</protein>
<dbReference type="PANTHER" id="PTHR13593">
    <property type="match status" value="1"/>
</dbReference>
<sequence>MGTTARAQEENIRPAFTAEQTDWMGALPDAVPMCKLSIPGTHDSGARLGGPALQTQNQNIPAQLNQGNRAFDIRLQSKDGRLGVFHSTAFQEIYWETDVLPAFLRFLQEHPTETLIVSLKREGGTAESYTTLLAASLEDKTNRACFVEDFHPALTLGDCRGKILFLHRDVATPHYPGAACSGWADDATCLLTLRDNAGQEGHALLQDEYQYESAREAGQKITACRHHLESVAAEPQDSRRWGISFASATGLPQGTPQAFADQVNPALADWLEEHGGAHRGIVFIDFTGQEGGQRLVSTLINGNFR</sequence>
<dbReference type="Proteomes" id="UP000886851">
    <property type="component" value="Unassembled WGS sequence"/>
</dbReference>
<evidence type="ECO:0000256" key="1">
    <source>
        <dbReference type="ARBA" id="ARBA00001316"/>
    </source>
</evidence>
<dbReference type="GO" id="GO:0008081">
    <property type="term" value="F:phosphoric diester hydrolase activity"/>
    <property type="evidence" value="ECO:0007669"/>
    <property type="project" value="InterPro"/>
</dbReference>
<dbReference type="AlphaFoldDB" id="A0A9D2CK52"/>
<evidence type="ECO:0000256" key="3">
    <source>
        <dbReference type="ARBA" id="ARBA00019758"/>
    </source>
</evidence>
<organism evidence="7 8">
    <name type="scientific">Candidatus Bacteroides pullicola</name>
    <dbReference type="NCBI Taxonomy" id="2838475"/>
    <lineage>
        <taxon>Bacteria</taxon>
        <taxon>Pseudomonadati</taxon>
        <taxon>Bacteroidota</taxon>
        <taxon>Bacteroidia</taxon>
        <taxon>Bacteroidales</taxon>
        <taxon>Bacteroidaceae</taxon>
        <taxon>Bacteroides</taxon>
    </lineage>
</organism>
<comment type="caution">
    <text evidence="7">The sequence shown here is derived from an EMBL/GenBank/DDBJ whole genome shotgun (WGS) entry which is preliminary data.</text>
</comment>
<dbReference type="GO" id="GO:0004436">
    <property type="term" value="F:phosphatidylinositol diacylglycerol-lyase activity"/>
    <property type="evidence" value="ECO:0007669"/>
    <property type="project" value="UniProtKB-EC"/>
</dbReference>
<reference evidence="7" key="2">
    <citation type="submission" date="2021-04" db="EMBL/GenBank/DDBJ databases">
        <authorList>
            <person name="Gilroy R."/>
        </authorList>
    </citation>
    <scope>NUCLEOTIDE SEQUENCE</scope>
    <source>
        <strain evidence="7">Gambia2-208</strain>
    </source>
</reference>
<dbReference type="GO" id="GO:0006629">
    <property type="term" value="P:lipid metabolic process"/>
    <property type="evidence" value="ECO:0007669"/>
    <property type="project" value="InterPro"/>
</dbReference>
<comment type="catalytic activity">
    <reaction evidence="1">
        <text>a 1,2-diacyl-sn-glycero-3-phospho-(1D-myo-inositol) = 1D-myo-inositol 1,2-cyclic phosphate + a 1,2-diacyl-sn-glycerol</text>
        <dbReference type="Rhea" id="RHEA:17093"/>
        <dbReference type="ChEBI" id="CHEBI:17815"/>
        <dbReference type="ChEBI" id="CHEBI:57880"/>
        <dbReference type="ChEBI" id="CHEBI:58484"/>
        <dbReference type="EC" id="4.6.1.13"/>
    </reaction>
</comment>
<evidence type="ECO:0000313" key="7">
    <source>
        <dbReference type="EMBL" id="HIY88582.1"/>
    </source>
</evidence>
<accession>A0A9D2CK52</accession>
<dbReference type="SUPFAM" id="SSF51695">
    <property type="entry name" value="PLC-like phosphodiesterases"/>
    <property type="match status" value="1"/>
</dbReference>
<reference evidence="7" key="1">
    <citation type="journal article" date="2021" name="PeerJ">
        <title>Extensive microbial diversity within the chicken gut microbiome revealed by metagenomics and culture.</title>
        <authorList>
            <person name="Gilroy R."/>
            <person name="Ravi A."/>
            <person name="Getino M."/>
            <person name="Pursley I."/>
            <person name="Horton D.L."/>
            <person name="Alikhan N.F."/>
            <person name="Baker D."/>
            <person name="Gharbi K."/>
            <person name="Hall N."/>
            <person name="Watson M."/>
            <person name="Adriaenssens E.M."/>
            <person name="Foster-Nyarko E."/>
            <person name="Jarju S."/>
            <person name="Secka A."/>
            <person name="Antonio M."/>
            <person name="Oren A."/>
            <person name="Chaudhuri R.R."/>
            <person name="La Ragione R."/>
            <person name="Hildebrand F."/>
            <person name="Pallen M.J."/>
        </authorList>
    </citation>
    <scope>NUCLEOTIDE SEQUENCE</scope>
    <source>
        <strain evidence="7">Gambia2-208</strain>
    </source>
</reference>
<dbReference type="PROSITE" id="PS50007">
    <property type="entry name" value="PIPLC_X_DOMAIN"/>
    <property type="match status" value="1"/>
</dbReference>
<dbReference type="InterPro" id="IPR000909">
    <property type="entry name" value="PLipase_C_PInositol-sp_X_dom"/>
</dbReference>
<evidence type="ECO:0000259" key="6">
    <source>
        <dbReference type="SMART" id="SM00148"/>
    </source>
</evidence>
<evidence type="ECO:0000313" key="8">
    <source>
        <dbReference type="Proteomes" id="UP000886851"/>
    </source>
</evidence>
<gene>
    <name evidence="7" type="ORF">H9824_07755</name>
</gene>
<dbReference type="CDD" id="cd08586">
    <property type="entry name" value="PI-PLCc_BcPLC_like"/>
    <property type="match status" value="1"/>
</dbReference>
<proteinExistence type="predicted"/>
<dbReference type="InterPro" id="IPR051057">
    <property type="entry name" value="PI-PLC_domain"/>
</dbReference>
<dbReference type="PANTHER" id="PTHR13593:SF113">
    <property type="entry name" value="SI:DKEY-266F7.9"/>
    <property type="match status" value="1"/>
</dbReference>
<dbReference type="SMART" id="SM00148">
    <property type="entry name" value="PLCXc"/>
    <property type="match status" value="1"/>
</dbReference>
<dbReference type="InterPro" id="IPR017946">
    <property type="entry name" value="PLC-like_Pdiesterase_TIM-brl"/>
</dbReference>
<evidence type="ECO:0000256" key="4">
    <source>
        <dbReference type="ARBA" id="ARBA00030474"/>
    </source>
</evidence>
<evidence type="ECO:0000256" key="2">
    <source>
        <dbReference type="ARBA" id="ARBA00012581"/>
    </source>
</evidence>
<evidence type="ECO:0000256" key="5">
    <source>
        <dbReference type="ARBA" id="ARBA00030782"/>
    </source>
</evidence>
<dbReference type="EMBL" id="DXCV01000052">
    <property type="protein sequence ID" value="HIY88582.1"/>
    <property type="molecule type" value="Genomic_DNA"/>
</dbReference>
<name>A0A9D2CK52_9BACE</name>